<dbReference type="Proteomes" id="UP000186817">
    <property type="component" value="Unassembled WGS sequence"/>
</dbReference>
<gene>
    <name evidence="1" type="ORF">AK812_SmicGene13543</name>
</gene>
<evidence type="ECO:0000313" key="1">
    <source>
        <dbReference type="EMBL" id="OLQ03496.1"/>
    </source>
</evidence>
<keyword evidence="2" id="KW-1185">Reference proteome</keyword>
<proteinExistence type="predicted"/>
<dbReference type="OrthoDB" id="408235at2759"/>
<sequence>MRHLCTRNRPETDAVIWATKGQGLYANDTYQRLQLKLVPYGTMSTLKEKPLQTMSKSSCVVQGPAETFFQVSAPKLDLEKLQGLAVPFFHVGQTTEPELAARYRLMLDGGSNLIFEAISSQLPTTSKIALGTAELEIIDVYDKHQIKLGMPEDALPIGALLEANRSKSLFTVSFQKPAGILMTVQGKNQAYHGIAVLSNPFRRPAILGQTNPRGRSSKLLGLCIG</sequence>
<evidence type="ECO:0000313" key="2">
    <source>
        <dbReference type="Proteomes" id="UP000186817"/>
    </source>
</evidence>
<accession>A0A1Q9E7V3</accession>
<organism evidence="1 2">
    <name type="scientific">Symbiodinium microadriaticum</name>
    <name type="common">Dinoflagellate</name>
    <name type="synonym">Zooxanthella microadriatica</name>
    <dbReference type="NCBI Taxonomy" id="2951"/>
    <lineage>
        <taxon>Eukaryota</taxon>
        <taxon>Sar</taxon>
        <taxon>Alveolata</taxon>
        <taxon>Dinophyceae</taxon>
        <taxon>Suessiales</taxon>
        <taxon>Symbiodiniaceae</taxon>
        <taxon>Symbiodinium</taxon>
    </lineage>
</organism>
<protein>
    <submittedName>
        <fullName evidence="1">Uncharacterized protein</fullName>
    </submittedName>
</protein>
<dbReference type="EMBL" id="LSRX01000235">
    <property type="protein sequence ID" value="OLQ03496.1"/>
    <property type="molecule type" value="Genomic_DNA"/>
</dbReference>
<name>A0A1Q9E7V3_SYMMI</name>
<reference evidence="1 2" key="1">
    <citation type="submission" date="2016-02" db="EMBL/GenBank/DDBJ databases">
        <title>Genome analysis of coral dinoflagellate symbionts highlights evolutionary adaptations to a symbiotic lifestyle.</title>
        <authorList>
            <person name="Aranda M."/>
            <person name="Li Y."/>
            <person name="Liew Y.J."/>
            <person name="Baumgarten S."/>
            <person name="Simakov O."/>
            <person name="Wilson M."/>
            <person name="Piel J."/>
            <person name="Ashoor H."/>
            <person name="Bougouffa S."/>
            <person name="Bajic V.B."/>
            <person name="Ryu T."/>
            <person name="Ravasi T."/>
            <person name="Bayer T."/>
            <person name="Micklem G."/>
            <person name="Kim H."/>
            <person name="Bhak J."/>
            <person name="Lajeunesse T.C."/>
            <person name="Voolstra C.R."/>
        </authorList>
    </citation>
    <scope>NUCLEOTIDE SEQUENCE [LARGE SCALE GENOMIC DNA]</scope>
    <source>
        <strain evidence="1 2">CCMP2467</strain>
    </source>
</reference>
<comment type="caution">
    <text evidence="1">The sequence shown here is derived from an EMBL/GenBank/DDBJ whole genome shotgun (WGS) entry which is preliminary data.</text>
</comment>
<dbReference type="AlphaFoldDB" id="A0A1Q9E7V3"/>